<proteinExistence type="inferred from homology"/>
<evidence type="ECO:0000256" key="3">
    <source>
        <dbReference type="ARBA" id="ARBA00022630"/>
    </source>
</evidence>
<evidence type="ECO:0000313" key="9">
    <source>
        <dbReference type="EMBL" id="KAK3171488.1"/>
    </source>
</evidence>
<evidence type="ECO:0000256" key="7">
    <source>
        <dbReference type="ARBA" id="ARBA00023033"/>
    </source>
</evidence>
<comment type="similarity">
    <text evidence="2">Belongs to the FMO family.</text>
</comment>
<feature type="region of interest" description="Disordered" evidence="8">
    <location>
        <begin position="64"/>
        <end position="90"/>
    </location>
</feature>
<keyword evidence="3" id="KW-0285">Flavoprotein</keyword>
<evidence type="ECO:0008006" key="11">
    <source>
        <dbReference type="Google" id="ProtNLM"/>
    </source>
</evidence>
<dbReference type="InterPro" id="IPR020946">
    <property type="entry name" value="Flavin_mOase-like"/>
</dbReference>
<keyword evidence="10" id="KW-1185">Reference proteome</keyword>
<name>A0AAD9Z8N3_9LECA</name>
<dbReference type="Pfam" id="PF13450">
    <property type="entry name" value="NAD_binding_8"/>
    <property type="match status" value="1"/>
</dbReference>
<sequence>MGSLPPRKTQRIAIIGAGPGGVVAAKYLLAEDYFSTIDVFEQQDSFGGVWNYSSDPRGTVDIPQTNPNQPLEEPIWRSSGGLQNGDVDGEDEKKATFISPMYERLESNIPHVIMKHSDKLLEDNQLFPSRQTVVKYLEEYAENIKHLVHFQTQVTDVSRICEGSQDAWLVQVRDLVTGKVSEAFCDAVVVANGHYTVPTLPDIKGIREWNAENPGIIGHSKFYRRPDGYRDKKVIIVGNAASGTDIATQIATVCKHPLLLSSRSESVLFPFSASYKENVPEIVEFLPPCPGQGERAVRFKDGRVEEGIDAILFATGYYYSFPFLESLKPATTTTGERVEGLYQHMFYIHEPTLAFIGLPAKIIPFRTFEGQAAVIARVWSNKLDLPSVQEMKKWEESVIKERGLGKGFHVLEFPKDFEYHNEMVEWAERARDSGDEKGKGKLPPKWNEMETWTRERFPAIKRAFAEKGEGRHGVRTVEELGFDYEGWLRGERGEGKRESAG</sequence>
<accession>A0AAD9Z8N3</accession>
<dbReference type="AlphaFoldDB" id="A0AAD9Z8N3"/>
<dbReference type="FunFam" id="3.50.50.60:FF:000138">
    <property type="entry name" value="Flavin-containing monooxygenase"/>
    <property type="match status" value="1"/>
</dbReference>
<comment type="caution">
    <text evidence="9">The sequence shown here is derived from an EMBL/GenBank/DDBJ whole genome shotgun (WGS) entry which is preliminary data.</text>
</comment>
<dbReference type="SUPFAM" id="SSF51905">
    <property type="entry name" value="FAD/NAD(P)-binding domain"/>
    <property type="match status" value="2"/>
</dbReference>
<comment type="cofactor">
    <cofactor evidence="1">
        <name>FAD</name>
        <dbReference type="ChEBI" id="CHEBI:57692"/>
    </cofactor>
</comment>
<dbReference type="PANTHER" id="PTHR23023">
    <property type="entry name" value="DIMETHYLANILINE MONOOXYGENASE"/>
    <property type="match status" value="1"/>
</dbReference>
<keyword evidence="5" id="KW-0521">NADP</keyword>
<reference evidence="9" key="1">
    <citation type="submission" date="2022-11" db="EMBL/GenBank/DDBJ databases">
        <title>Chromosomal genome sequence assembly and mating type (MAT) locus characterization of the leprose asexual lichenized fungus Lepraria neglecta (Nyl.) Erichsen.</title>
        <authorList>
            <person name="Allen J.L."/>
            <person name="Pfeffer B."/>
        </authorList>
    </citation>
    <scope>NUCLEOTIDE SEQUENCE</scope>
    <source>
        <strain evidence="9">Allen 5258</strain>
    </source>
</reference>
<dbReference type="InterPro" id="IPR036188">
    <property type="entry name" value="FAD/NAD-bd_sf"/>
</dbReference>
<evidence type="ECO:0000256" key="1">
    <source>
        <dbReference type="ARBA" id="ARBA00001974"/>
    </source>
</evidence>
<dbReference type="GO" id="GO:0050660">
    <property type="term" value="F:flavin adenine dinucleotide binding"/>
    <property type="evidence" value="ECO:0007669"/>
    <property type="project" value="InterPro"/>
</dbReference>
<organism evidence="9 10">
    <name type="scientific">Lepraria neglecta</name>
    <dbReference type="NCBI Taxonomy" id="209136"/>
    <lineage>
        <taxon>Eukaryota</taxon>
        <taxon>Fungi</taxon>
        <taxon>Dikarya</taxon>
        <taxon>Ascomycota</taxon>
        <taxon>Pezizomycotina</taxon>
        <taxon>Lecanoromycetes</taxon>
        <taxon>OSLEUM clade</taxon>
        <taxon>Lecanoromycetidae</taxon>
        <taxon>Lecanorales</taxon>
        <taxon>Lecanorineae</taxon>
        <taxon>Stereocaulaceae</taxon>
        <taxon>Lepraria</taxon>
    </lineage>
</organism>
<dbReference type="GO" id="GO:0004499">
    <property type="term" value="F:N,N-dimethylaniline monooxygenase activity"/>
    <property type="evidence" value="ECO:0007669"/>
    <property type="project" value="InterPro"/>
</dbReference>
<dbReference type="GO" id="GO:0050661">
    <property type="term" value="F:NADP binding"/>
    <property type="evidence" value="ECO:0007669"/>
    <property type="project" value="InterPro"/>
</dbReference>
<dbReference type="InterPro" id="IPR000960">
    <property type="entry name" value="Flavin_mOase"/>
</dbReference>
<dbReference type="InterPro" id="IPR050346">
    <property type="entry name" value="FMO-like"/>
</dbReference>
<dbReference type="EMBL" id="JASNWA010000008">
    <property type="protein sequence ID" value="KAK3171488.1"/>
    <property type="molecule type" value="Genomic_DNA"/>
</dbReference>
<dbReference type="PRINTS" id="PR00370">
    <property type="entry name" value="FMOXYGENASE"/>
</dbReference>
<dbReference type="Pfam" id="PF00743">
    <property type="entry name" value="FMO-like"/>
    <property type="match status" value="2"/>
</dbReference>
<evidence type="ECO:0000256" key="6">
    <source>
        <dbReference type="ARBA" id="ARBA00023002"/>
    </source>
</evidence>
<dbReference type="Gene3D" id="3.50.50.60">
    <property type="entry name" value="FAD/NAD(P)-binding domain"/>
    <property type="match status" value="2"/>
</dbReference>
<evidence type="ECO:0000256" key="4">
    <source>
        <dbReference type="ARBA" id="ARBA00022827"/>
    </source>
</evidence>
<evidence type="ECO:0000256" key="5">
    <source>
        <dbReference type="ARBA" id="ARBA00022857"/>
    </source>
</evidence>
<protein>
    <recommendedName>
        <fullName evidence="11">Thiol-specific monooxygenase</fullName>
    </recommendedName>
</protein>
<keyword evidence="6" id="KW-0560">Oxidoreductase</keyword>
<evidence type="ECO:0000256" key="2">
    <source>
        <dbReference type="ARBA" id="ARBA00009183"/>
    </source>
</evidence>
<evidence type="ECO:0000256" key="8">
    <source>
        <dbReference type="SAM" id="MobiDB-lite"/>
    </source>
</evidence>
<gene>
    <name evidence="9" type="ORF">OEA41_003572</name>
</gene>
<evidence type="ECO:0000313" key="10">
    <source>
        <dbReference type="Proteomes" id="UP001276659"/>
    </source>
</evidence>
<keyword evidence="7" id="KW-0503">Monooxygenase</keyword>
<dbReference type="Proteomes" id="UP001276659">
    <property type="component" value="Unassembled WGS sequence"/>
</dbReference>
<keyword evidence="4" id="KW-0274">FAD</keyword>